<dbReference type="PROSITE" id="PS50031">
    <property type="entry name" value="EH"/>
    <property type="match status" value="1"/>
</dbReference>
<feature type="compositionally biased region" description="Basic and acidic residues" evidence="1">
    <location>
        <begin position="493"/>
        <end position="504"/>
    </location>
</feature>
<dbReference type="Proteomes" id="UP000002039">
    <property type="component" value="Unassembled WGS sequence"/>
</dbReference>
<dbReference type="InterPro" id="IPR000261">
    <property type="entry name" value="EH_dom"/>
</dbReference>
<feature type="compositionally biased region" description="Polar residues" evidence="1">
    <location>
        <begin position="128"/>
        <end position="140"/>
    </location>
</feature>
<feature type="compositionally biased region" description="Polar residues" evidence="1">
    <location>
        <begin position="236"/>
        <end position="247"/>
    </location>
</feature>
<feature type="compositionally biased region" description="Low complexity" evidence="1">
    <location>
        <begin position="406"/>
        <end position="451"/>
    </location>
</feature>
<dbReference type="EMBL" id="EQ999977">
    <property type="protein sequence ID" value="EEQ90079.1"/>
    <property type="molecule type" value="Genomic_DNA"/>
</dbReference>
<name>A0ABP2F3L3_AJEDR</name>
<proteinExistence type="predicted"/>
<evidence type="ECO:0000259" key="2">
    <source>
        <dbReference type="PROSITE" id="PS50031"/>
    </source>
</evidence>
<dbReference type="Gene3D" id="1.10.238.10">
    <property type="entry name" value="EF-hand"/>
    <property type="match status" value="1"/>
</dbReference>
<keyword evidence="4" id="KW-1185">Reference proteome</keyword>
<evidence type="ECO:0000313" key="3">
    <source>
        <dbReference type="EMBL" id="EEQ90079.1"/>
    </source>
</evidence>
<evidence type="ECO:0000256" key="1">
    <source>
        <dbReference type="SAM" id="MobiDB-lite"/>
    </source>
</evidence>
<evidence type="ECO:0000313" key="4">
    <source>
        <dbReference type="Proteomes" id="UP000002039"/>
    </source>
</evidence>
<organism evidence="3 4">
    <name type="scientific">Ajellomyces dermatitidis (strain ER-3 / ATCC MYA-2586)</name>
    <name type="common">Blastomyces dermatitidis</name>
    <dbReference type="NCBI Taxonomy" id="559297"/>
    <lineage>
        <taxon>Eukaryota</taxon>
        <taxon>Fungi</taxon>
        <taxon>Dikarya</taxon>
        <taxon>Ascomycota</taxon>
        <taxon>Pezizomycotina</taxon>
        <taxon>Eurotiomycetes</taxon>
        <taxon>Eurotiomycetidae</taxon>
        <taxon>Onygenales</taxon>
        <taxon>Ajellomycetaceae</taxon>
        <taxon>Blastomyces</taxon>
    </lineage>
</organism>
<dbReference type="GeneID" id="69027241"/>
<sequence length="644" mass="70381">MLNATSQDSLTASTVCPCKLLSFKQSNIKYRGAFHIANSFRSIKCREAHINNYDEPVERYIFKFWNRPIIEYAHQSDAPMTDDDLNRDLGSRAGSQRPKQPPAVPSKPNVQSAALRGASLAFDANGSGKLTTTQSANSTRNSRRLAAMDLGPHRFETQDDDMQQDTFPQSSAGIVGDRIKLFSEAQESTLSQTGSNRDSNTSRPGTVGPQQIAAELAVGKSTARTSPAVPARGNRGLSSPVQQNDHSQGLYDGPSASSILPDLMSRNDFLGGQNSPTRASPVVADKNKQSNDPRGLQNVGPGGPDGLPRKEPTGSSLPSSSVNREISQPSPQDLQKRPSFSPGNHGPPLPPRLPMATANKPSPSQQKIPAKNLVTKAAITIGNEPNSANTARPMSIRSAITNTGDPRSQLLPSRSSRSSLRPHHSGLSESSLAGALAASSLASSRAPSPSKKTPPPPPPHRGSRSRASLNPLHSPHKNESRTSSPAKGMRQTLRQEPKNDDEAKRLKKFHRHRIIKTHPNKHREGDRKRWRDRITDRERKRYEGVWAANRGLLIDERSLPGASGAPLRDMVLNLVVKDIWSRSRLQPIILGQIWDLVCHDSRRMLTRQEFVVGMWLVDQCLKGRKLPINVSQSVWDSVHIPGTS</sequence>
<feature type="region of interest" description="Disordered" evidence="1">
    <location>
        <begin position="399"/>
        <end position="511"/>
    </location>
</feature>
<feature type="compositionally biased region" description="Polar residues" evidence="1">
    <location>
        <begin position="313"/>
        <end position="333"/>
    </location>
</feature>
<dbReference type="SUPFAM" id="SSF47473">
    <property type="entry name" value="EF-hand"/>
    <property type="match status" value="1"/>
</dbReference>
<feature type="region of interest" description="Disordered" evidence="1">
    <location>
        <begin position="76"/>
        <end position="112"/>
    </location>
</feature>
<accession>A0ABP2F3L3</accession>
<feature type="domain" description="EH" evidence="2">
    <location>
        <begin position="538"/>
        <end position="641"/>
    </location>
</feature>
<dbReference type="InterPro" id="IPR011992">
    <property type="entry name" value="EF-hand-dom_pair"/>
</dbReference>
<feature type="region of interest" description="Disordered" evidence="1">
    <location>
        <begin position="124"/>
        <end position="143"/>
    </location>
</feature>
<gene>
    <name evidence="3" type="ORF">BDCG_05199</name>
</gene>
<feature type="compositionally biased region" description="Polar residues" evidence="1">
    <location>
        <begin position="186"/>
        <end position="204"/>
    </location>
</feature>
<reference evidence="4" key="1">
    <citation type="journal article" date="2015" name="PLoS Genet.">
        <title>The dynamic genome and transcriptome of the human fungal pathogen Blastomyces and close relative Emmonsia.</title>
        <authorList>
            <person name="Munoz J.F."/>
            <person name="Gauthier G.M."/>
            <person name="Desjardins C.A."/>
            <person name="Gallo J.E."/>
            <person name="Holder J."/>
            <person name="Sullivan T.D."/>
            <person name="Marty A.J."/>
            <person name="Carmen J.C."/>
            <person name="Chen Z."/>
            <person name="Ding L."/>
            <person name="Gujja S."/>
            <person name="Magrini V."/>
            <person name="Misas E."/>
            <person name="Mitreva M."/>
            <person name="Priest M."/>
            <person name="Saif S."/>
            <person name="Whiston E.A."/>
            <person name="Young S."/>
            <person name="Zeng Q."/>
            <person name="Goldman W.E."/>
            <person name="Mardis E.R."/>
            <person name="Taylor J.W."/>
            <person name="McEwen J.G."/>
            <person name="Clay O.K."/>
            <person name="Klein B.S."/>
            <person name="Cuomo C.A."/>
        </authorList>
    </citation>
    <scope>NUCLEOTIDE SEQUENCE [LARGE SCALE GENOMIC DNA]</scope>
    <source>
        <strain evidence="4">ER-3 / ATCC MYA-2586</strain>
    </source>
</reference>
<dbReference type="RefSeq" id="XP_045276878.1">
    <property type="nucleotide sequence ID" value="XM_045420863.1"/>
</dbReference>
<dbReference type="Pfam" id="PF12763">
    <property type="entry name" value="EH"/>
    <property type="match status" value="1"/>
</dbReference>
<feature type="region of interest" description="Disordered" evidence="1">
    <location>
        <begin position="186"/>
        <end position="371"/>
    </location>
</feature>
<protein>
    <submittedName>
        <fullName evidence="3">Increased rDNA silencing protein 4</fullName>
    </submittedName>
</protein>
<dbReference type="SMART" id="SM00027">
    <property type="entry name" value="EH"/>
    <property type="match status" value="1"/>
</dbReference>